<feature type="region of interest" description="Disordered" evidence="2">
    <location>
        <begin position="1493"/>
        <end position="1579"/>
    </location>
</feature>
<dbReference type="InParanoid" id="A0A078B8U2"/>
<feature type="coiled-coil region" evidence="1">
    <location>
        <begin position="1607"/>
        <end position="1634"/>
    </location>
</feature>
<keyword evidence="4" id="KW-1185">Reference proteome</keyword>
<feature type="compositionally biased region" description="Polar residues" evidence="2">
    <location>
        <begin position="1560"/>
        <end position="1570"/>
    </location>
</feature>
<dbReference type="Gene3D" id="3.40.50.300">
    <property type="entry name" value="P-loop containing nucleotide triphosphate hydrolases"/>
    <property type="match status" value="1"/>
</dbReference>
<reference evidence="3 4" key="1">
    <citation type="submission" date="2014-06" db="EMBL/GenBank/DDBJ databases">
        <authorList>
            <person name="Swart Estienne"/>
        </authorList>
    </citation>
    <scope>NUCLEOTIDE SEQUENCE [LARGE SCALE GENOMIC DNA]</scope>
    <source>
        <strain evidence="3 4">130c</strain>
    </source>
</reference>
<evidence type="ECO:0000256" key="2">
    <source>
        <dbReference type="SAM" id="MobiDB-lite"/>
    </source>
</evidence>
<evidence type="ECO:0000256" key="1">
    <source>
        <dbReference type="SAM" id="Coils"/>
    </source>
</evidence>
<feature type="coiled-coil region" evidence="1">
    <location>
        <begin position="945"/>
        <end position="982"/>
    </location>
</feature>
<gene>
    <name evidence="3" type="primary">Contig16263.g17330</name>
    <name evidence="3" type="ORF">STYLEM_20058</name>
</gene>
<evidence type="ECO:0000313" key="3">
    <source>
        <dbReference type="EMBL" id="CDW90910.1"/>
    </source>
</evidence>
<sequence>MEPAYGLYDKVIEIEKWFHAERPTISALLNQNTPLVIVGPEGSGRTSLLYQWIQFHEAKSEFFTNMFDKNVYLMHFVNSSNIKNSHYSVIWRLVNRMRSLFDLNQRIEMQNDKVRTFFSRWLELADKKKKSITTDKCKIILIIDGIDRFEVEDNFPQTTSVHQSLNKINYKFDEEAPDWFPQCFPQTFRVILTCKKNSKAYQHFKNMKIPFKFLQMPEIQDDSLYSIVESHFNMSNSIDLIDDLPAIKEQIWSYIQQNRNQFMNHLFLHTFLHVLYPLNIDLNKFKLQPPTLEEIKEYQSPEDLFKHTLKHYETNKILPRSKFRRISCIIALSKTGLKKEELKDCLEVKIDTIEIFLKIFNFALLEHKQLYRVNNECYKKTIEKFYLQEELFKNEIHSSIVTILSKVKHFNSNARLIDEVTYNIYKQGNQWLRLKDLLSNLEIFCQLYKPTDKYLLSQYWQKLEQHGFDPVYEYNKTIEAFVLNYFPTPSELFVILTQLGRFFKELGDLESKCTPEFRHPPLVISPELEQIKLQRELEYIGGMLTENKQNATPMTDEEKYNVDNPLFMSVYREKQVALLRKENPLFPQLQLYYYKRWIWLQFPWFCMDINSAFSTYMNKAMGKNIHLHMNYEVEMDLVIGSLKIIKEAKSRKQLSGKNQIYAVPIEFTLEEEDLQKDREETKYSSSDESFSNKTNNFQQKSTIKNQKGSLYSQSINASIILTPKAKGQNHVDIDLLQGSLMNDKNSMVMTARNTRSQNGNRLQFKNQSQNSRFLQSAQSQRNLMSPDGSIKQSQYYLSKAKWINQDYELANLKSRIKPENAVRVVGNQVKNYERKELETAVLTNREMINELNKIAFEIQQKERIFQSLQNCILQLDSNNKESQAFEKKVSSISEKLDQTRTQYKIARKEQNRLRHIVNFCFKNKADNHEWIQGLELAVSNMVTLIKHEKESIINAKNLVIELKKESKELAKLKNERKQLQGRTTESMYGMISEKQNIKCLRDDFNKRKESIMMGANITEQSYFKSEILDHKPVLHHKHSSPMKQALQDINKSKNRNSTENFYSIQSDTSTGGGQQISDQSKYLIQKLEIMKQSAGVKSIDEYQQIIDFYLNFKRLEQERDIRENKVMMLRQTRNQLEQDLGQYHKQDIEKSNLKYNPHQLVNDLQSKIVEIHIFRNQHMHQYNKARDQVISIRVLIEEMRKQLKLDNKIFDKDFKLISPSEMYQSLNEVQDIVYQRQQLLKQVFGNIPYHETMHIINQMDPKELKARFQKAQKRSRMQQQKIQDELIRTHETPLGSTKQDNLIFGGGSNDEIPKIILNHQSEDNIDQFMEELNQQNFDGILVENIDYNGTQSNGNPIGFQDQRAKTQENRVIGNKRLTKRNSKANYDIGSIKNQNSKQQWLAKKPGSTDEQMLFNIYQVQRPIYLDESSYTQSVMNVSRTLKEKETLFYKRVDEQEKDQDLISQTLQVMAEIKKKHDQVSNDDSFKVIEEERQRLKNKGKQTPLNQNSQRKKKSARGGSQETMPHAPTRAFSQPQLHHIQHQKEQDQDEEPIQGGEDIMNHSNHNKSSQFHNHDLGNRTSRINRFDSKQALEQYLNDEASKLPSYAKSILTNNHKDLIKRIQNLNTNIKKLDKDDLFKKLMVQTEKHKRQKSKDSQAPNNL</sequence>
<keyword evidence="1" id="KW-0175">Coiled coil</keyword>
<dbReference type="SUPFAM" id="SSF52540">
    <property type="entry name" value="P-loop containing nucleoside triphosphate hydrolases"/>
    <property type="match status" value="1"/>
</dbReference>
<dbReference type="InterPro" id="IPR027417">
    <property type="entry name" value="P-loop_NTPase"/>
</dbReference>
<dbReference type="Proteomes" id="UP000039865">
    <property type="component" value="Unassembled WGS sequence"/>
</dbReference>
<feature type="region of interest" description="Disordered" evidence="2">
    <location>
        <begin position="676"/>
        <end position="695"/>
    </location>
</feature>
<feature type="compositionally biased region" description="Polar residues" evidence="2">
    <location>
        <begin position="683"/>
        <end position="695"/>
    </location>
</feature>
<name>A0A078B8U2_STYLE</name>
<organism evidence="3 4">
    <name type="scientific">Stylonychia lemnae</name>
    <name type="common">Ciliate</name>
    <dbReference type="NCBI Taxonomy" id="5949"/>
    <lineage>
        <taxon>Eukaryota</taxon>
        <taxon>Sar</taxon>
        <taxon>Alveolata</taxon>
        <taxon>Ciliophora</taxon>
        <taxon>Intramacronucleata</taxon>
        <taxon>Spirotrichea</taxon>
        <taxon>Stichotrichia</taxon>
        <taxon>Sporadotrichida</taxon>
        <taxon>Oxytrichidae</taxon>
        <taxon>Stylonychinae</taxon>
        <taxon>Stylonychia</taxon>
    </lineage>
</organism>
<proteinExistence type="predicted"/>
<protein>
    <submittedName>
        <fullName evidence="3">Uncharacterized protein</fullName>
    </submittedName>
</protein>
<dbReference type="EMBL" id="CCKQ01018909">
    <property type="protein sequence ID" value="CDW90910.1"/>
    <property type="molecule type" value="Genomic_DNA"/>
</dbReference>
<dbReference type="OMA" id="QCARINN"/>
<evidence type="ECO:0000313" key="4">
    <source>
        <dbReference type="Proteomes" id="UP000039865"/>
    </source>
</evidence>
<accession>A0A078B8U2</accession>
<dbReference type="OrthoDB" id="295128at2759"/>